<evidence type="ECO:0000256" key="1">
    <source>
        <dbReference type="ARBA" id="ARBA00022553"/>
    </source>
</evidence>
<feature type="domain" description="Response regulatory" evidence="5">
    <location>
        <begin position="35"/>
        <end position="149"/>
    </location>
</feature>
<dbReference type="EMBL" id="CP158375">
    <property type="protein sequence ID" value="XDO95097.1"/>
    <property type="molecule type" value="Genomic_DNA"/>
</dbReference>
<accession>A0AB39KNE8</accession>
<dbReference type="CDD" id="cd17546">
    <property type="entry name" value="REC_hyHK_CKI1_RcsC-like"/>
    <property type="match status" value="1"/>
</dbReference>
<feature type="modified residue" description="4-aspartylphosphate" evidence="3">
    <location>
        <position position="84"/>
    </location>
</feature>
<feature type="compositionally biased region" description="Low complexity" evidence="4">
    <location>
        <begin position="1"/>
        <end position="12"/>
    </location>
</feature>
<reference evidence="6" key="1">
    <citation type="submission" date="2024-06" db="EMBL/GenBank/DDBJ databases">
        <title>Caulobacter inopinatus, sp. nov.</title>
        <authorList>
            <person name="Donachie S.P."/>
        </authorList>
    </citation>
    <scope>NUCLEOTIDE SEQUENCE</scope>
    <source>
        <strain evidence="6">73W</strain>
    </source>
</reference>
<organism evidence="6">
    <name type="scientific">Caulobacter sp. 73W</name>
    <dbReference type="NCBI Taxonomy" id="3161137"/>
    <lineage>
        <taxon>Bacteria</taxon>
        <taxon>Pseudomonadati</taxon>
        <taxon>Pseudomonadota</taxon>
        <taxon>Alphaproteobacteria</taxon>
        <taxon>Caulobacterales</taxon>
        <taxon>Caulobacteraceae</taxon>
        <taxon>Caulobacter</taxon>
    </lineage>
</organism>
<sequence>MLAARAAFQGAAQPETESRVTEDERIAAAAAPGLRVLLAEDNPINALLARALLEREGCRVDRVASGQEALAALAAGAYDLILMDRRMPDLGGVEATRILRARGVKTPVVALTADAFEDDRRECLGAGMDDFLVKPISADAMRSVLSRCVAGGWTQDPARAKFAS</sequence>
<dbReference type="SMART" id="SM00448">
    <property type="entry name" value="REC"/>
    <property type="match status" value="1"/>
</dbReference>
<feature type="region of interest" description="Disordered" evidence="4">
    <location>
        <begin position="1"/>
        <end position="22"/>
    </location>
</feature>
<dbReference type="SUPFAM" id="SSF52172">
    <property type="entry name" value="CheY-like"/>
    <property type="match status" value="1"/>
</dbReference>
<dbReference type="PANTHER" id="PTHR45339:SF1">
    <property type="entry name" value="HYBRID SIGNAL TRANSDUCTION HISTIDINE KINASE J"/>
    <property type="match status" value="1"/>
</dbReference>
<dbReference type="Gene3D" id="3.40.50.2300">
    <property type="match status" value="1"/>
</dbReference>
<evidence type="ECO:0000256" key="2">
    <source>
        <dbReference type="ARBA" id="ARBA00023012"/>
    </source>
</evidence>
<dbReference type="RefSeq" id="WP_369057950.1">
    <property type="nucleotide sequence ID" value="NZ_CP158375.1"/>
</dbReference>
<dbReference type="Pfam" id="PF00072">
    <property type="entry name" value="Response_reg"/>
    <property type="match status" value="1"/>
</dbReference>
<keyword evidence="1 3" id="KW-0597">Phosphoprotein</keyword>
<dbReference type="GO" id="GO:0000160">
    <property type="term" value="P:phosphorelay signal transduction system"/>
    <property type="evidence" value="ECO:0007669"/>
    <property type="project" value="UniProtKB-KW"/>
</dbReference>
<gene>
    <name evidence="6" type="ORF">ABOZ73_09665</name>
</gene>
<dbReference type="PROSITE" id="PS50110">
    <property type="entry name" value="RESPONSE_REGULATORY"/>
    <property type="match status" value="1"/>
</dbReference>
<evidence type="ECO:0000313" key="6">
    <source>
        <dbReference type="EMBL" id="XDO95097.1"/>
    </source>
</evidence>
<evidence type="ECO:0000256" key="4">
    <source>
        <dbReference type="SAM" id="MobiDB-lite"/>
    </source>
</evidence>
<keyword evidence="2" id="KW-0902">Two-component regulatory system</keyword>
<dbReference type="PANTHER" id="PTHR45339">
    <property type="entry name" value="HYBRID SIGNAL TRANSDUCTION HISTIDINE KINASE J"/>
    <property type="match status" value="1"/>
</dbReference>
<evidence type="ECO:0000259" key="5">
    <source>
        <dbReference type="PROSITE" id="PS50110"/>
    </source>
</evidence>
<protein>
    <submittedName>
        <fullName evidence="6">Response regulator</fullName>
    </submittedName>
</protein>
<name>A0AB39KNE8_9CAUL</name>
<dbReference type="AlphaFoldDB" id="A0AB39KNE8"/>
<dbReference type="InterPro" id="IPR001789">
    <property type="entry name" value="Sig_transdc_resp-reg_receiver"/>
</dbReference>
<dbReference type="InterPro" id="IPR011006">
    <property type="entry name" value="CheY-like_superfamily"/>
</dbReference>
<proteinExistence type="predicted"/>
<evidence type="ECO:0000256" key="3">
    <source>
        <dbReference type="PROSITE-ProRule" id="PRU00169"/>
    </source>
</evidence>